<reference evidence="1" key="2">
    <citation type="submission" date="2020-09" db="EMBL/GenBank/DDBJ databases">
        <authorList>
            <person name="Sun Q."/>
            <person name="Zhou Y."/>
        </authorList>
    </citation>
    <scope>NUCLEOTIDE SEQUENCE</scope>
    <source>
        <strain evidence="1">CGMCC 1.12777</strain>
    </source>
</reference>
<sequence>MKITDDGLRIECDTLAVNSLEANSGIFIGNNHSFYWSSHNKVNNGLGTINSCDISKVLNIVYDNDFIDTFINDHENETEPTYYTEKTPEGNNEFSVNTINVNAINNNSTLSMGENKQNSWRSHHKSNFGIGHLMGVNNVSDTLNNIEDNDFLDTQIKP</sequence>
<dbReference type="RefSeq" id="WP_188495665.1">
    <property type="nucleotide sequence ID" value="NZ_BMFV01000002.1"/>
</dbReference>
<comment type="caution">
    <text evidence="1">The sequence shown here is derived from an EMBL/GenBank/DDBJ whole genome shotgun (WGS) entry which is preliminary data.</text>
</comment>
<evidence type="ECO:0000313" key="2">
    <source>
        <dbReference type="Proteomes" id="UP000656813"/>
    </source>
</evidence>
<gene>
    <name evidence="1" type="ORF">GCM10007096_04640</name>
</gene>
<dbReference type="EMBL" id="BMFV01000002">
    <property type="protein sequence ID" value="GGH75425.1"/>
    <property type="molecule type" value="Genomic_DNA"/>
</dbReference>
<dbReference type="AlphaFoldDB" id="A0A8J3EL85"/>
<evidence type="ECO:0000313" key="1">
    <source>
        <dbReference type="EMBL" id="GGH75425.1"/>
    </source>
</evidence>
<accession>A0A8J3EL85</accession>
<dbReference type="Proteomes" id="UP000656813">
    <property type="component" value="Unassembled WGS sequence"/>
</dbReference>
<keyword evidence="2" id="KW-1185">Reference proteome</keyword>
<name>A0A8J3EL85_9BACL</name>
<proteinExistence type="predicted"/>
<reference evidence="1" key="1">
    <citation type="journal article" date="2014" name="Int. J. Syst. Evol. Microbiol.">
        <title>Complete genome sequence of Corynebacterium casei LMG S-19264T (=DSM 44701T), isolated from a smear-ripened cheese.</title>
        <authorList>
            <consortium name="US DOE Joint Genome Institute (JGI-PGF)"/>
            <person name="Walter F."/>
            <person name="Albersmeier A."/>
            <person name="Kalinowski J."/>
            <person name="Ruckert C."/>
        </authorList>
    </citation>
    <scope>NUCLEOTIDE SEQUENCE</scope>
    <source>
        <strain evidence="1">CGMCC 1.12777</strain>
    </source>
</reference>
<protein>
    <submittedName>
        <fullName evidence="1">Uncharacterized protein</fullName>
    </submittedName>
</protein>
<organism evidence="1 2">
    <name type="scientific">Pullulanibacillus pueri</name>
    <dbReference type="NCBI Taxonomy" id="1437324"/>
    <lineage>
        <taxon>Bacteria</taxon>
        <taxon>Bacillati</taxon>
        <taxon>Bacillota</taxon>
        <taxon>Bacilli</taxon>
        <taxon>Bacillales</taxon>
        <taxon>Sporolactobacillaceae</taxon>
        <taxon>Pullulanibacillus</taxon>
    </lineage>
</organism>